<sequence>MSQSKLGKTPQAFVDQIYDGLEVIDEVFSANGLEYCLAAGTLLGAVRHTGLIPWDDDADLYILEADTEKFFSLEQQFAQRGYRLSKQPWELWGGYKVFPMTGISMPEENNRDYLYPSVDIFPLSELDGHLRYTSPLALANWPREYLSVEDWHSRVATPFGHLDLPAPDALASRRYLERAYGHEWNSHAAKGFDHRYEVDLDTEKVTLSDFRCAVKTRA</sequence>
<accession>A0A379I8X3</accession>
<dbReference type="InterPro" id="IPR052942">
    <property type="entry name" value="LPS_cholinephosphotransferase"/>
</dbReference>
<protein>
    <submittedName>
        <fullName evidence="2">LPS biosynthesis protein</fullName>
    </submittedName>
</protein>
<evidence type="ECO:0000313" key="2">
    <source>
        <dbReference type="EMBL" id="SUD29317.1"/>
    </source>
</evidence>
<dbReference type="PANTHER" id="PTHR43404">
    <property type="entry name" value="LIPOPOLYSACCHARIDE CHOLINEPHOSPHOTRANSFERASE LICD"/>
    <property type="match status" value="1"/>
</dbReference>
<dbReference type="PANTHER" id="PTHR43404:SF2">
    <property type="entry name" value="LIPOPOLYSACCHARIDE CHOLINEPHOSPHOTRANSFERASE LICD"/>
    <property type="match status" value="1"/>
</dbReference>
<evidence type="ECO:0000313" key="3">
    <source>
        <dbReference type="Proteomes" id="UP000255125"/>
    </source>
</evidence>
<gene>
    <name evidence="2" type="ORF">NCTC10392_01249</name>
</gene>
<dbReference type="KEGG" id="pfn:HZ99_23395"/>
<proteinExistence type="predicted"/>
<dbReference type="Proteomes" id="UP000255125">
    <property type="component" value="Unassembled WGS sequence"/>
</dbReference>
<dbReference type="GO" id="GO:0009100">
    <property type="term" value="P:glycoprotein metabolic process"/>
    <property type="evidence" value="ECO:0007669"/>
    <property type="project" value="UniProtKB-ARBA"/>
</dbReference>
<dbReference type="EMBL" id="UGUS01000002">
    <property type="protein sequence ID" value="SUD29317.1"/>
    <property type="molecule type" value="Genomic_DNA"/>
</dbReference>
<dbReference type="RefSeq" id="WP_051903233.1">
    <property type="nucleotide sequence ID" value="NZ_CP008896.1"/>
</dbReference>
<evidence type="ECO:0000259" key="1">
    <source>
        <dbReference type="Pfam" id="PF04991"/>
    </source>
</evidence>
<dbReference type="OrthoDB" id="9786100at2"/>
<dbReference type="InterPro" id="IPR007074">
    <property type="entry name" value="LicD/FKTN/FKRP_NTP_transf"/>
</dbReference>
<feature type="domain" description="LicD/FKTN/FKRP nucleotidyltransferase" evidence="1">
    <location>
        <begin position="30"/>
        <end position="126"/>
    </location>
</feature>
<name>A0A379I8X3_PSEFL</name>
<dbReference type="Pfam" id="PF04991">
    <property type="entry name" value="LicD"/>
    <property type="match status" value="1"/>
</dbReference>
<organism evidence="2 3">
    <name type="scientific">Pseudomonas fluorescens</name>
    <dbReference type="NCBI Taxonomy" id="294"/>
    <lineage>
        <taxon>Bacteria</taxon>
        <taxon>Pseudomonadati</taxon>
        <taxon>Pseudomonadota</taxon>
        <taxon>Gammaproteobacteria</taxon>
        <taxon>Pseudomonadales</taxon>
        <taxon>Pseudomonadaceae</taxon>
        <taxon>Pseudomonas</taxon>
    </lineage>
</organism>
<reference evidence="2 3" key="1">
    <citation type="submission" date="2018-06" db="EMBL/GenBank/DDBJ databases">
        <authorList>
            <consortium name="Pathogen Informatics"/>
            <person name="Doyle S."/>
        </authorList>
    </citation>
    <scope>NUCLEOTIDE SEQUENCE [LARGE SCALE GENOMIC DNA]</scope>
    <source>
        <strain evidence="2 3">NCTC10392</strain>
    </source>
</reference>
<dbReference type="AlphaFoldDB" id="A0A379I8X3"/>